<dbReference type="PANTHER" id="PTHR11760">
    <property type="entry name" value="30S/40S RIBOSOMAL PROTEIN S3"/>
    <property type="match status" value="1"/>
</dbReference>
<dbReference type="SUPFAM" id="SSF54821">
    <property type="entry name" value="Ribosomal protein S3 C-terminal domain"/>
    <property type="match status" value="1"/>
</dbReference>
<evidence type="ECO:0000256" key="2">
    <source>
        <dbReference type="ARBA" id="ARBA00022980"/>
    </source>
</evidence>
<keyword evidence="2 5" id="KW-0689">Ribosomal protein</keyword>
<evidence type="ECO:0000313" key="5">
    <source>
        <dbReference type="EMBL" id="ADJ66617.1"/>
    </source>
</evidence>
<dbReference type="Gene3D" id="3.30.1140.32">
    <property type="entry name" value="Ribosomal protein S3, C-terminal domain"/>
    <property type="match status" value="1"/>
</dbReference>
<accession>D9IXQ0</accession>
<dbReference type="PANTHER" id="PTHR11760:SF19">
    <property type="entry name" value="SMALL RIBOSOMAL SUBUNIT PROTEIN US3C"/>
    <property type="match status" value="1"/>
</dbReference>
<evidence type="ECO:0000256" key="3">
    <source>
        <dbReference type="ARBA" id="ARBA00023274"/>
    </source>
</evidence>
<dbReference type="InterPro" id="IPR057258">
    <property type="entry name" value="Ribosomal_uS3"/>
</dbReference>
<dbReference type="Pfam" id="PF00189">
    <property type="entry name" value="Ribosomal_S3_C"/>
    <property type="match status" value="1"/>
</dbReference>
<evidence type="ECO:0000256" key="1">
    <source>
        <dbReference type="ARBA" id="ARBA00010761"/>
    </source>
</evidence>
<gene>
    <name evidence="5" type="primary">rps3</name>
</gene>
<keyword evidence="5" id="KW-0934">Plastid</keyword>
<sequence length="247" mass="27938">MGQKINPVGLRAKLVNRSGGWYAPLSSKFKLSSDYANKLHTDFALRQAVQSLATSLDLVQVKVFLTQSNRLILTLFLPYPDYLYMNLSPRVHPTITQTFKISHASNLKESLKTLLDWPRNLQVRLRARKIFLSQPVSVQIKLVKASYHRPDFLATAIQASLQKRVAIRRAVKLWAQTALNQKVGSFRVQGVRVRLSGRLNNAEMASSEQLSFGKVSLHTISAPVDYCCRHYRTSSGVLGIKVWVARY</sequence>
<dbReference type="EMBL" id="HM222968">
    <property type="protein sequence ID" value="ADJ66617.1"/>
    <property type="molecule type" value="Genomic_DNA"/>
</dbReference>
<name>D9IXQ0_9ALVE</name>
<feature type="domain" description="Small ribosomal subunit protein uS3 C-terminal" evidence="4">
    <location>
        <begin position="157"/>
        <end position="244"/>
    </location>
</feature>
<geneLocation type="chloroplast" evidence="5"/>
<dbReference type="GeneID" id="9481098"/>
<dbReference type="AlphaFoldDB" id="D9IXQ0"/>
<dbReference type="GO" id="GO:0003735">
    <property type="term" value="F:structural constituent of ribosome"/>
    <property type="evidence" value="ECO:0007669"/>
    <property type="project" value="InterPro"/>
</dbReference>
<evidence type="ECO:0000259" key="4">
    <source>
        <dbReference type="Pfam" id="PF00189"/>
    </source>
</evidence>
<dbReference type="RefSeq" id="YP_003795429.1">
    <property type="nucleotide sequence ID" value="NC_014345.1"/>
</dbReference>
<reference evidence="5" key="1">
    <citation type="journal article" date="2010" name="Proc. Natl. Acad. Sci. U.S.A.">
        <title>A common red algal origin of the apicomplexan, dinoflagellate, and heterokont plastids.</title>
        <authorList>
            <person name="Janouskovec J."/>
            <person name="Horak A."/>
            <person name="Obornik M."/>
            <person name="Lukes J."/>
            <person name="Keeling P.J."/>
        </authorList>
    </citation>
    <scope>NUCLEOTIDE SEQUENCE [LARGE SCALE GENOMIC DNA]</scope>
</reference>
<dbReference type="InterPro" id="IPR036419">
    <property type="entry name" value="Ribosomal_S3_C_sf"/>
</dbReference>
<dbReference type="GO" id="GO:0006412">
    <property type="term" value="P:translation"/>
    <property type="evidence" value="ECO:0007669"/>
    <property type="project" value="InterPro"/>
</dbReference>
<organism evidence="5">
    <name type="scientific">Chromerida sp. RM11</name>
    <dbReference type="NCBI Taxonomy" id="348535"/>
    <lineage>
        <taxon>Eukaryota</taxon>
        <taxon>Sar</taxon>
        <taxon>Alveolata</taxon>
        <taxon>Colpodellida</taxon>
    </lineage>
</organism>
<proteinExistence type="inferred from homology"/>
<comment type="similarity">
    <text evidence="1">Belongs to the universal ribosomal protein uS3 family.</text>
</comment>
<keyword evidence="3" id="KW-0687">Ribonucleoprotein</keyword>
<protein>
    <submittedName>
        <fullName evidence="5">Ribosomal protein S3</fullName>
    </submittedName>
</protein>
<dbReference type="InterPro" id="IPR001351">
    <property type="entry name" value="Ribosomal_uS3_C"/>
</dbReference>
<keyword evidence="5" id="KW-0150">Chloroplast</keyword>
<dbReference type="GO" id="GO:0022627">
    <property type="term" value="C:cytosolic small ribosomal subunit"/>
    <property type="evidence" value="ECO:0007669"/>
    <property type="project" value="TreeGrafter"/>
</dbReference>